<dbReference type="CDD" id="cd00118">
    <property type="entry name" value="LysM"/>
    <property type="match status" value="1"/>
</dbReference>
<dbReference type="InterPro" id="IPR045361">
    <property type="entry name" value="CIS_tube_prot_N"/>
</dbReference>
<dbReference type="Proteomes" id="UP000503278">
    <property type="component" value="Chromosome"/>
</dbReference>
<organism evidence="2 3">
    <name type="scientific">Mucilaginibacter robiniae</name>
    <dbReference type="NCBI Taxonomy" id="2728022"/>
    <lineage>
        <taxon>Bacteria</taxon>
        <taxon>Pseudomonadati</taxon>
        <taxon>Bacteroidota</taxon>
        <taxon>Sphingobacteriia</taxon>
        <taxon>Sphingobacteriales</taxon>
        <taxon>Sphingobacteriaceae</taxon>
        <taxon>Mucilaginibacter</taxon>
    </lineage>
</organism>
<evidence type="ECO:0000313" key="2">
    <source>
        <dbReference type="EMBL" id="QJD96204.1"/>
    </source>
</evidence>
<proteinExistence type="predicted"/>
<keyword evidence="3" id="KW-1185">Reference proteome</keyword>
<evidence type="ECO:0000259" key="1">
    <source>
        <dbReference type="PROSITE" id="PS51782"/>
    </source>
</evidence>
<dbReference type="EMBL" id="CP051682">
    <property type="protein sequence ID" value="QJD96204.1"/>
    <property type="molecule type" value="Genomic_DNA"/>
</dbReference>
<feature type="domain" description="LysM" evidence="1">
    <location>
        <begin position="168"/>
        <end position="215"/>
    </location>
</feature>
<dbReference type="Pfam" id="PF19266">
    <property type="entry name" value="CIS_tube"/>
    <property type="match status" value="1"/>
</dbReference>
<dbReference type="RefSeq" id="WP_169607363.1">
    <property type="nucleotide sequence ID" value="NZ_CP051682.1"/>
</dbReference>
<evidence type="ECO:0000313" key="3">
    <source>
        <dbReference type="Proteomes" id="UP000503278"/>
    </source>
</evidence>
<dbReference type="InterPro" id="IPR018392">
    <property type="entry name" value="LysM"/>
</dbReference>
<accession>A0A7L5E3H4</accession>
<dbReference type="KEGG" id="mrob:HH214_10165"/>
<dbReference type="InterPro" id="IPR036779">
    <property type="entry name" value="LysM_dom_sf"/>
</dbReference>
<dbReference type="Gene3D" id="3.10.350.10">
    <property type="entry name" value="LysM domain"/>
    <property type="match status" value="1"/>
</dbReference>
<protein>
    <submittedName>
        <fullName evidence="2">LysM peptidoglycan-binding domain-containing protein</fullName>
    </submittedName>
</protein>
<dbReference type="PROSITE" id="PS51782">
    <property type="entry name" value="LYSM"/>
    <property type="match status" value="1"/>
</dbReference>
<sequence length="220" mass="23921">MALVKLEIDAYGEANCTGQSVGSITAMFNPESYTRSYTVSYEMSDEIASSAATMIFRRIGQSDLNLKLIVDGTGIVPLPGATSVDAYITNFLSVVYNYQGSSHRPNYLKLTWGSLSVVCVCTSVNVAYSLFNQDGTALRATLNVIFAGTVDFKTKAQEAQKSSPDLTHVRTVKAGDTLPLMTYQIYGDSSYYLQVARANNLTSVSAIKPGDQIYFPPIKK</sequence>
<dbReference type="AlphaFoldDB" id="A0A7L5E3H4"/>
<name>A0A7L5E3H4_9SPHI</name>
<gene>
    <name evidence="2" type="ORF">HH214_10165</name>
</gene>
<reference evidence="2 3" key="1">
    <citation type="submission" date="2020-04" db="EMBL/GenBank/DDBJ databases">
        <title>Genome sequencing of novel species.</title>
        <authorList>
            <person name="Heo J."/>
            <person name="Kim S.-J."/>
            <person name="Kim J.-S."/>
            <person name="Hong S.-B."/>
            <person name="Kwon S.-W."/>
        </authorList>
    </citation>
    <scope>NUCLEOTIDE SEQUENCE [LARGE SCALE GENOMIC DNA]</scope>
    <source>
        <strain evidence="2 3">F39-2</strain>
    </source>
</reference>